<name>A0A2C6LF44_9APIC</name>
<feature type="region of interest" description="Disordered" evidence="1">
    <location>
        <begin position="408"/>
        <end position="444"/>
    </location>
</feature>
<feature type="compositionally biased region" description="Basic and acidic residues" evidence="1">
    <location>
        <begin position="901"/>
        <end position="910"/>
    </location>
</feature>
<dbReference type="GeneID" id="94424205"/>
<feature type="compositionally biased region" description="Low complexity" evidence="1">
    <location>
        <begin position="261"/>
        <end position="299"/>
    </location>
</feature>
<feature type="region of interest" description="Disordered" evidence="1">
    <location>
        <begin position="238"/>
        <end position="316"/>
    </location>
</feature>
<gene>
    <name evidence="2" type="ORF">CSUI_000787</name>
</gene>
<feature type="region of interest" description="Disordered" evidence="1">
    <location>
        <begin position="901"/>
        <end position="1041"/>
    </location>
</feature>
<dbReference type="RefSeq" id="XP_067927026.1">
    <property type="nucleotide sequence ID" value="XM_068060994.1"/>
</dbReference>
<feature type="region of interest" description="Disordered" evidence="1">
    <location>
        <begin position="666"/>
        <end position="702"/>
    </location>
</feature>
<feature type="compositionally biased region" description="Basic and acidic residues" evidence="1">
    <location>
        <begin position="166"/>
        <end position="186"/>
    </location>
</feature>
<feature type="compositionally biased region" description="Polar residues" evidence="1">
    <location>
        <begin position="427"/>
        <end position="440"/>
    </location>
</feature>
<feature type="region of interest" description="Disordered" evidence="1">
    <location>
        <begin position="105"/>
        <end position="225"/>
    </location>
</feature>
<dbReference type="OrthoDB" id="354837at2759"/>
<feature type="compositionally biased region" description="Basic and acidic residues" evidence="1">
    <location>
        <begin position="918"/>
        <end position="928"/>
    </location>
</feature>
<feature type="compositionally biased region" description="Low complexity" evidence="1">
    <location>
        <begin position="369"/>
        <end position="395"/>
    </location>
</feature>
<feature type="region of interest" description="Disordered" evidence="1">
    <location>
        <begin position="510"/>
        <end position="566"/>
    </location>
</feature>
<feature type="compositionally biased region" description="Basic and acidic residues" evidence="1">
    <location>
        <begin position="940"/>
        <end position="955"/>
    </location>
</feature>
<feature type="region of interest" description="Disordered" evidence="1">
    <location>
        <begin position="340"/>
        <end position="395"/>
    </location>
</feature>
<feature type="compositionally biased region" description="Polar residues" evidence="1">
    <location>
        <begin position="300"/>
        <end position="311"/>
    </location>
</feature>
<sequence>MEDGDESRLSSSPSVEKEREVSPVFPPSGRHRGSKRKGEHGCKSSPSLSKSFRRSRRLHLGETEAEVFLRRAELLRVRQEAERQERRKKLMEDLGLLDCWTEVEEPKSTGEECKVPEFTTGRNESQLPVREELKTQQGNTSQAEGASKAERASRRDEDGELVLGYQHRDGAQRKRDPHSTAAERGKKNSSHVQRSDTGNVGSHLFHEEAAAAHSTPAQSGLPSRESTLFIAPAAASSAPFSPVECSSSENTAGSVFDQHQTDTATTTSAPPPATQAVSSSDPQCFSSSAVSPGDSVSAGTSTVSPSCTTRALPSVSSPLPLLDRLLSATGLTSAVTHYGGSPSVTSFSSSVQTPGEGGQSAIALARNNGGVVSTCSSPSPSASPSAGAGDPSVASSVSDVLSLSNNAPVSLFSSSDETSPRPHENAQENTTAPPSVSPRTEATPIPVSLSASPVFHVEGRGQQRADETSVALSLEEGKASNSTGASSRWRERVAGAVWTAASCLLPSGIRWHGRHKQGDGKQGDDGKFLRRGESENKHQQLGPLSPAKLGTGTGSSAYTEEREESYSQGSEAVGLKAACSLESFNVRASPSELCQVQELGHSSLLTAEGSMKKHRDMNFLFQDKAFASKCECAPEVGHEHIEEVGASPSALGFLAGSSRICTSTHPITSASESETGETSTAASTSHLRSCSPGAPHDNTRNALIPLERGSNDVVLSVLSPHSSNGVACFEASLPPSFTERSNELSTPCNNTDAFLDNMTFVTAKKGSALFDKGAGAVDLHRSEASPSSDSRQASEVTRPTNTLCLTDDDSVQPSCTTTKSASLSDTMFGSDDSAASGLKGDFSTTTTTVLRGDFSTTTNSSECETNEFTRNLFFMHTGHPSDEGQKPSEATNVLSNVCREDQPCKSESGVRRPASSSSDKKDSRVSLERRKKRTARGAGRVKETRPDDEAIKAEDALGDQLETVTPDQGEGRDLGETMSRGRPCRKRKERGAAASPSAARTTGKRRPRQSKKKTEEASDFLFADETSEERQRRLEAGEQRRKEAAQILKDLEDLEQLQAQRRNEHEARYAKEEEEEVQVRLYAERLRLQQQREEHKEAAVDQSCWSIIPQSSTASDAGILRVKLQIVEPSSNSGRHGTSPAPRGGSDASFPHTRPDLSGGVRVRRDQTFGALAEGISQRRGLPDCCRQAIVFLVDGDTCSHDCRFGDEELMLEDDIQIDVRLPGQANQPLPHVHGCDQESSTVGALGEPGTSGGVSAVPLSDGTFLILDD</sequence>
<dbReference type="VEuPathDB" id="ToxoDB:CSUI_000787"/>
<evidence type="ECO:0000256" key="1">
    <source>
        <dbReference type="SAM" id="MobiDB-lite"/>
    </source>
</evidence>
<dbReference type="EMBL" id="MIGC01000303">
    <property type="protein sequence ID" value="PHJ25354.1"/>
    <property type="molecule type" value="Genomic_DNA"/>
</dbReference>
<feature type="compositionally biased region" description="Basic and acidic residues" evidence="1">
    <location>
        <begin position="147"/>
        <end position="157"/>
    </location>
</feature>
<feature type="compositionally biased region" description="Basic and acidic residues" evidence="1">
    <location>
        <begin position="516"/>
        <end position="538"/>
    </location>
</feature>
<feature type="compositionally biased region" description="Basic residues" evidence="1">
    <location>
        <begin position="29"/>
        <end position="38"/>
    </location>
</feature>
<reference evidence="2 3" key="1">
    <citation type="journal article" date="2017" name="Int. J. Parasitol.">
        <title>The genome of the protozoan parasite Cystoisospora suis and a reverse vaccinology approach to identify vaccine candidates.</title>
        <authorList>
            <person name="Palmieri N."/>
            <person name="Shrestha A."/>
            <person name="Ruttkowski B."/>
            <person name="Beck T."/>
            <person name="Vogl C."/>
            <person name="Tomley F."/>
            <person name="Blake D.P."/>
            <person name="Joachim A."/>
        </authorList>
    </citation>
    <scope>NUCLEOTIDE SEQUENCE [LARGE SCALE GENOMIC DNA]</scope>
    <source>
        <strain evidence="2 3">Wien I</strain>
    </source>
</reference>
<organism evidence="2 3">
    <name type="scientific">Cystoisospora suis</name>
    <dbReference type="NCBI Taxonomy" id="483139"/>
    <lineage>
        <taxon>Eukaryota</taxon>
        <taxon>Sar</taxon>
        <taxon>Alveolata</taxon>
        <taxon>Apicomplexa</taxon>
        <taxon>Conoidasida</taxon>
        <taxon>Coccidia</taxon>
        <taxon>Eucoccidiorida</taxon>
        <taxon>Eimeriorina</taxon>
        <taxon>Sarcocystidae</taxon>
        <taxon>Cystoisospora</taxon>
    </lineage>
</organism>
<feature type="region of interest" description="Disordered" evidence="1">
    <location>
        <begin position="459"/>
        <end position="487"/>
    </location>
</feature>
<feature type="compositionally biased region" description="Basic and acidic residues" evidence="1">
    <location>
        <begin position="105"/>
        <end position="115"/>
    </location>
</feature>
<feature type="compositionally biased region" description="Polar residues" evidence="1">
    <location>
        <begin position="215"/>
        <end position="225"/>
    </location>
</feature>
<accession>A0A2C6LF44</accession>
<feature type="compositionally biased region" description="Basic and acidic residues" evidence="1">
    <location>
        <begin position="1028"/>
        <end position="1041"/>
    </location>
</feature>
<keyword evidence="3" id="KW-1185">Reference proteome</keyword>
<feature type="region of interest" description="Disordered" evidence="1">
    <location>
        <begin position="780"/>
        <end position="808"/>
    </location>
</feature>
<comment type="caution">
    <text evidence="2">The sequence shown here is derived from an EMBL/GenBank/DDBJ whole genome shotgun (WGS) entry which is preliminary data.</text>
</comment>
<dbReference type="AlphaFoldDB" id="A0A2C6LF44"/>
<feature type="compositionally biased region" description="Basic residues" evidence="1">
    <location>
        <begin position="1002"/>
        <end position="1011"/>
    </location>
</feature>
<dbReference type="Proteomes" id="UP000221165">
    <property type="component" value="Unassembled WGS sequence"/>
</dbReference>
<feature type="region of interest" description="Disordered" evidence="1">
    <location>
        <begin position="1128"/>
        <end position="1160"/>
    </location>
</feature>
<proteinExistence type="predicted"/>
<feature type="compositionally biased region" description="Low complexity" evidence="1">
    <location>
        <begin position="341"/>
        <end position="354"/>
    </location>
</feature>
<feature type="compositionally biased region" description="Polar residues" evidence="1">
    <location>
        <begin position="408"/>
        <end position="417"/>
    </location>
</feature>
<feature type="compositionally biased region" description="Polar residues" evidence="1">
    <location>
        <begin position="135"/>
        <end position="144"/>
    </location>
</feature>
<feature type="compositionally biased region" description="Polar residues" evidence="1">
    <location>
        <begin position="784"/>
        <end position="804"/>
    </location>
</feature>
<feature type="compositionally biased region" description="Low complexity" evidence="1">
    <location>
        <begin position="668"/>
        <end position="685"/>
    </location>
</feature>
<feature type="region of interest" description="Disordered" evidence="1">
    <location>
        <begin position="1"/>
        <end position="56"/>
    </location>
</feature>
<feature type="compositionally biased region" description="Polar residues" evidence="1">
    <location>
        <begin position="244"/>
        <end position="253"/>
    </location>
</feature>
<evidence type="ECO:0000313" key="2">
    <source>
        <dbReference type="EMBL" id="PHJ25354.1"/>
    </source>
</evidence>
<feature type="compositionally biased region" description="Polar residues" evidence="1">
    <location>
        <begin position="190"/>
        <end position="200"/>
    </location>
</feature>
<evidence type="ECO:0000313" key="3">
    <source>
        <dbReference type="Proteomes" id="UP000221165"/>
    </source>
</evidence>
<protein>
    <submittedName>
        <fullName evidence="2">Uncharacterized protein</fullName>
    </submittedName>
</protein>